<dbReference type="PANTHER" id="PTHR33498">
    <property type="entry name" value="TRANSPOSASE FOR INSERTION SEQUENCE ELEMENT IS1557"/>
    <property type="match status" value="1"/>
</dbReference>
<dbReference type="PANTHER" id="PTHR33498:SF1">
    <property type="entry name" value="TRANSPOSASE FOR INSERTION SEQUENCE ELEMENT IS1557"/>
    <property type="match status" value="1"/>
</dbReference>
<protein>
    <submittedName>
        <fullName evidence="3">ISL3 family transposase</fullName>
    </submittedName>
</protein>
<comment type="caution">
    <text evidence="3">The sequence shown here is derived from an EMBL/GenBank/DDBJ whole genome shotgun (WGS) entry which is preliminary data.</text>
</comment>
<name>A0AAW7CTJ0_HEYCO</name>
<dbReference type="NCBIfam" id="NF033550">
    <property type="entry name" value="transpos_ISL3"/>
    <property type="match status" value="1"/>
</dbReference>
<dbReference type="AlphaFoldDB" id="A0AAW7CTJ0"/>
<feature type="domain" description="Transposase IS204/IS1001/IS1096/IS1165 zinc-finger" evidence="2">
    <location>
        <begin position="32"/>
        <end position="77"/>
    </location>
</feature>
<dbReference type="InterPro" id="IPR029261">
    <property type="entry name" value="Transposase_Znf"/>
</dbReference>
<reference evidence="3" key="1">
    <citation type="submission" date="2023-06" db="EMBL/GenBank/DDBJ databases">
        <title>Probiogenomic evaluation and L lactic producing Weizmannia coaggulans BKMTCR2-2 from tree bark.</title>
        <authorList>
            <person name="Mahittikon J."/>
            <person name="Tanasupawat S."/>
        </authorList>
    </citation>
    <scope>NUCLEOTIDE SEQUENCE</scope>
    <source>
        <strain evidence="3">BKMTCR2-2</strain>
    </source>
</reference>
<evidence type="ECO:0000259" key="1">
    <source>
        <dbReference type="Pfam" id="PF01610"/>
    </source>
</evidence>
<dbReference type="RefSeq" id="WP_285958580.1">
    <property type="nucleotide sequence ID" value="NZ_JASUZX010000002.1"/>
</dbReference>
<sequence length="441" mass="52399">MDVLNLSFFKILGILENDYDFQIQVETNSPPLACPHCGYVTKHYKHGNREQLCMDLPIHGKRVGLLIKRQRYRCRGCNQTFWERLDHTIDEKRNCIKRLLSYIEKQTLKRTFVSISEDVGLNEKTIRNIFRDYINRLEQTLRFETPNWLGIDEIHIIKPRCVLTNIEERTLLDILPNRNKETVVGNLSCIPNRGRIQYVTMDMWQPYKDAVRAVLPKATIIIDKFHVVRMANQALETVRRQLREGLSPKERRGLMHDRFILLKRHKELTEMDKITLDLWTKNHPSLGIAYDLKESFFDMWDSDSRQEAYLKYHDWKVMIPKEIQSAFEPLTKAMTNWEEEIFAYFDHRITNAYTESLNNLIRVINRVGRGYSFEALRAKILFTEGLAKERKPKYQKRMNDYELRDYNYPMFDKLSSVVRERGELLGIDISTLIEKLEKGEL</sequence>
<gene>
    <name evidence="3" type="ORF">QN341_12930</name>
</gene>
<proteinExistence type="predicted"/>
<organism evidence="3 4">
    <name type="scientific">Heyndrickxia coagulans</name>
    <name type="common">Weizmannia coagulans</name>
    <dbReference type="NCBI Taxonomy" id="1398"/>
    <lineage>
        <taxon>Bacteria</taxon>
        <taxon>Bacillati</taxon>
        <taxon>Bacillota</taxon>
        <taxon>Bacilli</taxon>
        <taxon>Bacillales</taxon>
        <taxon>Bacillaceae</taxon>
        <taxon>Heyndrickxia</taxon>
    </lineage>
</organism>
<evidence type="ECO:0000313" key="3">
    <source>
        <dbReference type="EMBL" id="MDL5041920.1"/>
    </source>
</evidence>
<evidence type="ECO:0000313" key="4">
    <source>
        <dbReference type="Proteomes" id="UP001223084"/>
    </source>
</evidence>
<dbReference type="Pfam" id="PF14690">
    <property type="entry name" value="Zn_ribbon_ISL3"/>
    <property type="match status" value="1"/>
</dbReference>
<accession>A0AAW7CTJ0</accession>
<dbReference type="Pfam" id="PF01610">
    <property type="entry name" value="DDE_Tnp_ISL3"/>
    <property type="match status" value="1"/>
</dbReference>
<feature type="domain" description="Transposase IS204/IS1001/IS1096/IS1165 DDE" evidence="1">
    <location>
        <begin position="149"/>
        <end position="380"/>
    </location>
</feature>
<dbReference type="InterPro" id="IPR047951">
    <property type="entry name" value="Transpos_ISL3"/>
</dbReference>
<dbReference type="EMBL" id="JASUZX010000002">
    <property type="protein sequence ID" value="MDL5041920.1"/>
    <property type="molecule type" value="Genomic_DNA"/>
</dbReference>
<dbReference type="InterPro" id="IPR002560">
    <property type="entry name" value="Transposase_DDE"/>
</dbReference>
<evidence type="ECO:0000259" key="2">
    <source>
        <dbReference type="Pfam" id="PF14690"/>
    </source>
</evidence>
<dbReference type="Proteomes" id="UP001223084">
    <property type="component" value="Unassembled WGS sequence"/>
</dbReference>